<evidence type="ECO:0000256" key="1">
    <source>
        <dbReference type="SAM" id="Phobius"/>
    </source>
</evidence>
<feature type="transmembrane region" description="Helical" evidence="1">
    <location>
        <begin position="12"/>
        <end position="37"/>
    </location>
</feature>
<evidence type="ECO:0000313" key="4">
    <source>
        <dbReference type="Proteomes" id="UP001551482"/>
    </source>
</evidence>
<proteinExistence type="predicted"/>
<comment type="caution">
    <text evidence="3">The sequence shown here is derived from an EMBL/GenBank/DDBJ whole genome shotgun (WGS) entry which is preliminary data.</text>
</comment>
<reference evidence="3 4" key="1">
    <citation type="submission" date="2024-06" db="EMBL/GenBank/DDBJ databases">
        <title>The Natural Products Discovery Center: Release of the First 8490 Sequenced Strains for Exploring Actinobacteria Biosynthetic Diversity.</title>
        <authorList>
            <person name="Kalkreuter E."/>
            <person name="Kautsar S.A."/>
            <person name="Yang D."/>
            <person name="Bader C.D."/>
            <person name="Teijaro C.N."/>
            <person name="Fluegel L."/>
            <person name="Davis C.M."/>
            <person name="Simpson J.R."/>
            <person name="Lauterbach L."/>
            <person name="Steele A.D."/>
            <person name="Gui C."/>
            <person name="Meng S."/>
            <person name="Li G."/>
            <person name="Viehrig K."/>
            <person name="Ye F."/>
            <person name="Su P."/>
            <person name="Kiefer A.F."/>
            <person name="Nichols A."/>
            <person name="Cepeda A.J."/>
            <person name="Yan W."/>
            <person name="Fan B."/>
            <person name="Jiang Y."/>
            <person name="Adhikari A."/>
            <person name="Zheng C.-J."/>
            <person name="Schuster L."/>
            <person name="Cowan T.M."/>
            <person name="Smanski M.J."/>
            <person name="Chevrette M.G."/>
            <person name="De Carvalho L.P.S."/>
            <person name="Shen B."/>
        </authorList>
    </citation>
    <scope>NUCLEOTIDE SEQUENCE [LARGE SCALE GENOMIC DNA]</scope>
    <source>
        <strain evidence="3 4">NPDC048946</strain>
    </source>
</reference>
<dbReference type="InterPro" id="IPR026004">
    <property type="entry name" value="Septum_form"/>
</dbReference>
<dbReference type="Proteomes" id="UP001551482">
    <property type="component" value="Unassembled WGS sequence"/>
</dbReference>
<accession>A0ABV3DHC4</accession>
<protein>
    <submittedName>
        <fullName evidence="3">Septum formation family protein</fullName>
    </submittedName>
</protein>
<name>A0ABV3DHC4_9ACTN</name>
<evidence type="ECO:0000259" key="2">
    <source>
        <dbReference type="Pfam" id="PF13845"/>
    </source>
</evidence>
<keyword evidence="4" id="KW-1185">Reference proteome</keyword>
<organism evidence="3 4">
    <name type="scientific">Streptodolium elevatio</name>
    <dbReference type="NCBI Taxonomy" id="3157996"/>
    <lineage>
        <taxon>Bacteria</taxon>
        <taxon>Bacillati</taxon>
        <taxon>Actinomycetota</taxon>
        <taxon>Actinomycetes</taxon>
        <taxon>Kitasatosporales</taxon>
        <taxon>Streptomycetaceae</taxon>
        <taxon>Streptodolium</taxon>
    </lineage>
</organism>
<sequence>MAESAPVVVRPWWRRTSVVVGVALAAIAGVVIAVLAVSGSSSDDQTNGLPSPAVPRFDAGDCFDFLAGPEGGPDLPRGKVSCDQPHDAEVVAVLIQPDKDDYPGSASLGALARERCPERVAAYLGQVSPETAKLSMRFYHPTETAWRFDGDRNVTCFVTDPAGPMTGSLR</sequence>
<evidence type="ECO:0000313" key="3">
    <source>
        <dbReference type="EMBL" id="MEU8135143.1"/>
    </source>
</evidence>
<gene>
    <name evidence="3" type="ORF">AB0C36_16695</name>
</gene>
<dbReference type="EMBL" id="JBEZFP010000037">
    <property type="protein sequence ID" value="MEU8135143.1"/>
    <property type="molecule type" value="Genomic_DNA"/>
</dbReference>
<keyword evidence="1" id="KW-0812">Transmembrane</keyword>
<keyword evidence="1" id="KW-0472">Membrane</keyword>
<dbReference type="RefSeq" id="WP_358354528.1">
    <property type="nucleotide sequence ID" value="NZ_JBEZFP010000037.1"/>
</dbReference>
<feature type="domain" description="Septum formation-related" evidence="2">
    <location>
        <begin position="60"/>
        <end position="159"/>
    </location>
</feature>
<keyword evidence="1" id="KW-1133">Transmembrane helix</keyword>
<dbReference type="Pfam" id="PF13845">
    <property type="entry name" value="Septum_form"/>
    <property type="match status" value="1"/>
</dbReference>